<accession>A0A1B6LTX6</accession>
<proteinExistence type="predicted"/>
<reference evidence="1" key="1">
    <citation type="submission" date="2015-11" db="EMBL/GenBank/DDBJ databases">
        <title>De novo transcriptome assembly of four potential Pierce s Disease insect vectors from Arizona vineyards.</title>
        <authorList>
            <person name="Tassone E.E."/>
        </authorList>
    </citation>
    <scope>NUCLEOTIDE SEQUENCE</scope>
</reference>
<dbReference type="AlphaFoldDB" id="A0A1B6LTX6"/>
<feature type="non-terminal residue" evidence="1">
    <location>
        <position position="1"/>
    </location>
</feature>
<organism evidence="1">
    <name type="scientific">Graphocephala atropunctata</name>
    <dbReference type="NCBI Taxonomy" id="36148"/>
    <lineage>
        <taxon>Eukaryota</taxon>
        <taxon>Metazoa</taxon>
        <taxon>Ecdysozoa</taxon>
        <taxon>Arthropoda</taxon>
        <taxon>Hexapoda</taxon>
        <taxon>Insecta</taxon>
        <taxon>Pterygota</taxon>
        <taxon>Neoptera</taxon>
        <taxon>Paraneoptera</taxon>
        <taxon>Hemiptera</taxon>
        <taxon>Auchenorrhyncha</taxon>
        <taxon>Membracoidea</taxon>
        <taxon>Cicadellidae</taxon>
        <taxon>Cicadellinae</taxon>
        <taxon>Cicadellini</taxon>
        <taxon>Graphocephala</taxon>
    </lineage>
</organism>
<sequence length="163" mass="18946">PYVFAERVCKAVHDRLEAENAIKYQLYVDCMPTVEGPHLQDVVLSRINYKTIQKKVKRDWIADSNELLLQEVKLLYIRTFCEMTFRKVLMKNPGHFPSVTPPKQKEMAAKPKVPGKADFQEVLKYQRWATLYSINSSVRAMQMVVVACLDIQRNSLYNTAYSK</sequence>
<evidence type="ECO:0000313" key="1">
    <source>
        <dbReference type="EMBL" id="JAT27124.1"/>
    </source>
</evidence>
<name>A0A1B6LTX6_9HEMI</name>
<dbReference type="EMBL" id="GEBQ01012853">
    <property type="protein sequence ID" value="JAT27124.1"/>
    <property type="molecule type" value="Transcribed_RNA"/>
</dbReference>
<feature type="non-terminal residue" evidence="1">
    <location>
        <position position="163"/>
    </location>
</feature>
<gene>
    <name evidence="1" type="ORF">g.51250</name>
</gene>
<protein>
    <submittedName>
        <fullName evidence="1">Uncharacterized protein</fullName>
    </submittedName>
</protein>